<feature type="domain" description="Gfo/Idh/MocA-like oxidoreductase C-terminal" evidence="2">
    <location>
        <begin position="142"/>
        <end position="351"/>
    </location>
</feature>
<dbReference type="SUPFAM" id="SSF51735">
    <property type="entry name" value="NAD(P)-binding Rossmann-fold domains"/>
    <property type="match status" value="1"/>
</dbReference>
<dbReference type="GO" id="GO:0016491">
    <property type="term" value="F:oxidoreductase activity"/>
    <property type="evidence" value="ECO:0007669"/>
    <property type="project" value="UniProtKB-KW"/>
</dbReference>
<dbReference type="GO" id="GO:0000166">
    <property type="term" value="F:nucleotide binding"/>
    <property type="evidence" value="ECO:0007669"/>
    <property type="project" value="InterPro"/>
</dbReference>
<dbReference type="InterPro" id="IPR052515">
    <property type="entry name" value="Gfo/Idh/MocA_Oxidoreductase"/>
</dbReference>
<evidence type="ECO:0000313" key="3">
    <source>
        <dbReference type="EMBL" id="VYT19268.1"/>
    </source>
</evidence>
<sequence length="351" mass="39070">MKSAMTRSPLRVAIIGAGQVADKVHASYYCTREDLELVAVCDSRRSQAQTLADKYGNAQVWDDPQAMLQKVKPDIVSICSPNRFHYQHTLLALEAGCHVMCEKPPAMTPDQALEMRNTARRMGKVLAYDFHHRFALDTQLLREQVMAGVLGEIYMTNARALRRCGVPGWGVFTNKALQGGGPLIDLGIHMLDAAMYVLGFPMVKRVWAHSFQKIGTQKNCGQFGEWDPTTYTVEDSLFGTVEFHNGSILRLETSFALNIPEQSIMNVNFCGDKAGATLFPAQVYTDKGGELETLFARECADDQRHFRSMEAFVNHVRGEPVIIADAEQGWLIQQLVAALYQSAETGMCVEL</sequence>
<dbReference type="EC" id="1.-.-.-" evidence="3"/>
<dbReference type="InterPro" id="IPR000683">
    <property type="entry name" value="Gfo/Idh/MocA-like_OxRdtase_N"/>
</dbReference>
<reference evidence="3" key="1">
    <citation type="submission" date="2019-11" db="EMBL/GenBank/DDBJ databases">
        <authorList>
            <person name="Feng L."/>
        </authorList>
    </citation>
    <scope>NUCLEOTIDE SEQUENCE</scope>
    <source>
        <strain evidence="3">CAmalonaticusLFYP1</strain>
    </source>
</reference>
<evidence type="ECO:0000259" key="2">
    <source>
        <dbReference type="Pfam" id="PF02894"/>
    </source>
</evidence>
<protein>
    <submittedName>
        <fullName evidence="3">Putative oxidoreductase YcjS</fullName>
        <ecNumber evidence="3">1.-.-.-</ecNumber>
    </submittedName>
</protein>
<dbReference type="Gene3D" id="3.30.360.10">
    <property type="entry name" value="Dihydrodipicolinate Reductase, domain 2"/>
    <property type="match status" value="1"/>
</dbReference>
<gene>
    <name evidence="3" type="primary">ycjS</name>
    <name evidence="3" type="ORF">CALFYP1_03172</name>
</gene>
<feature type="domain" description="Gfo/Idh/MocA-like oxidoreductase N-terminal" evidence="1">
    <location>
        <begin position="10"/>
        <end position="129"/>
    </location>
</feature>
<dbReference type="InterPro" id="IPR004104">
    <property type="entry name" value="Gfo/Idh/MocA-like_OxRdtase_C"/>
</dbReference>
<dbReference type="PANTHER" id="PTHR43249">
    <property type="entry name" value="UDP-N-ACETYL-2-AMINO-2-DEOXY-D-GLUCURONATE OXIDASE"/>
    <property type="match status" value="1"/>
</dbReference>
<proteinExistence type="predicted"/>
<keyword evidence="3" id="KW-0560">Oxidoreductase</keyword>
<dbReference type="AlphaFoldDB" id="A0A6N2UNG8"/>
<name>A0A6N2UNG8_CITAM</name>
<dbReference type="EMBL" id="CACRTI010000004">
    <property type="protein sequence ID" value="VYT19268.1"/>
    <property type="molecule type" value="Genomic_DNA"/>
</dbReference>
<dbReference type="RefSeq" id="WP_156595193.1">
    <property type="nucleotide sequence ID" value="NZ_CACRTI010000004.1"/>
</dbReference>
<dbReference type="SUPFAM" id="SSF55347">
    <property type="entry name" value="Glyceraldehyde-3-phosphate dehydrogenase-like, C-terminal domain"/>
    <property type="match status" value="1"/>
</dbReference>
<evidence type="ECO:0000259" key="1">
    <source>
        <dbReference type="Pfam" id="PF01408"/>
    </source>
</evidence>
<dbReference type="InterPro" id="IPR036291">
    <property type="entry name" value="NAD(P)-bd_dom_sf"/>
</dbReference>
<accession>A0A6N2UNG8</accession>
<dbReference type="Gene3D" id="3.40.50.720">
    <property type="entry name" value="NAD(P)-binding Rossmann-like Domain"/>
    <property type="match status" value="1"/>
</dbReference>
<dbReference type="Pfam" id="PF01408">
    <property type="entry name" value="GFO_IDH_MocA"/>
    <property type="match status" value="1"/>
</dbReference>
<dbReference type="Pfam" id="PF02894">
    <property type="entry name" value="GFO_IDH_MocA_C"/>
    <property type="match status" value="1"/>
</dbReference>
<dbReference type="PANTHER" id="PTHR43249:SF1">
    <property type="entry name" value="D-GLUCOSIDE 3-DEHYDROGENASE"/>
    <property type="match status" value="1"/>
</dbReference>
<organism evidence="3">
    <name type="scientific">Citrobacter amalonaticus</name>
    <dbReference type="NCBI Taxonomy" id="35703"/>
    <lineage>
        <taxon>Bacteria</taxon>
        <taxon>Pseudomonadati</taxon>
        <taxon>Pseudomonadota</taxon>
        <taxon>Gammaproteobacteria</taxon>
        <taxon>Enterobacterales</taxon>
        <taxon>Enterobacteriaceae</taxon>
        <taxon>Citrobacter</taxon>
    </lineage>
</organism>